<dbReference type="RefSeq" id="WP_192839265.1">
    <property type="nucleotide sequence ID" value="NZ_JAUORK010000002.1"/>
</dbReference>
<name>A0AAP4TZ21_9GAMM</name>
<evidence type="ECO:0000313" key="3">
    <source>
        <dbReference type="Proteomes" id="UP001170481"/>
    </source>
</evidence>
<proteinExistence type="predicted"/>
<organism evidence="2 3">
    <name type="scientific">Cobetia amphilecti</name>
    <dbReference type="NCBI Taxonomy" id="1055104"/>
    <lineage>
        <taxon>Bacteria</taxon>
        <taxon>Pseudomonadati</taxon>
        <taxon>Pseudomonadota</taxon>
        <taxon>Gammaproteobacteria</taxon>
        <taxon>Oceanospirillales</taxon>
        <taxon>Halomonadaceae</taxon>
        <taxon>Cobetia</taxon>
    </lineage>
</organism>
<protein>
    <recommendedName>
        <fullName evidence="4">Lipoprotein</fullName>
    </recommendedName>
</protein>
<accession>A0AAP4TZ21</accession>
<gene>
    <name evidence="2" type="ORF">Q4535_02285</name>
</gene>
<feature type="chain" id="PRO_5042965995" description="Lipoprotein" evidence="1">
    <location>
        <begin position="18"/>
        <end position="227"/>
    </location>
</feature>
<dbReference type="AlphaFoldDB" id="A0AAP4TZ21"/>
<evidence type="ECO:0000313" key="2">
    <source>
        <dbReference type="EMBL" id="MDO6670938.1"/>
    </source>
</evidence>
<keyword evidence="1" id="KW-0732">Signal</keyword>
<sequence>MPLMKLASAGIALMVMAGCVSRAQIDVPKVTPVEAQAYQHKVFYSDVYYSQPQANLFSGAAQQAMQPLGNIKLSRACSPAMTHFNQLLREQLPASSRITHDARASDYRLQVEIQAHENRGPVYLDYLIAQNLTKNLLTFGVANEDFDIIADFDVQYRLYDKNEQLLFSKDYAVQDSVPHQAGNFDFGDRIFLPAQNMMKKYLLLTMNDFFVNASRPSPELAAVLSDS</sequence>
<dbReference type="Proteomes" id="UP001170481">
    <property type="component" value="Unassembled WGS sequence"/>
</dbReference>
<reference evidence="2" key="1">
    <citation type="submission" date="2023-07" db="EMBL/GenBank/DDBJ databases">
        <title>Genome content predicts the carbon catabolic preferences of heterotrophic bacteria.</title>
        <authorList>
            <person name="Gralka M."/>
        </authorList>
    </citation>
    <scope>NUCLEOTIDE SEQUENCE</scope>
    <source>
        <strain evidence="2">C2R13</strain>
    </source>
</reference>
<comment type="caution">
    <text evidence="2">The sequence shown here is derived from an EMBL/GenBank/DDBJ whole genome shotgun (WGS) entry which is preliminary data.</text>
</comment>
<dbReference type="PROSITE" id="PS51257">
    <property type="entry name" value="PROKAR_LIPOPROTEIN"/>
    <property type="match status" value="1"/>
</dbReference>
<feature type="signal peptide" evidence="1">
    <location>
        <begin position="1"/>
        <end position="17"/>
    </location>
</feature>
<evidence type="ECO:0008006" key="4">
    <source>
        <dbReference type="Google" id="ProtNLM"/>
    </source>
</evidence>
<dbReference type="EMBL" id="JAUORK010000002">
    <property type="protein sequence ID" value="MDO6670938.1"/>
    <property type="molecule type" value="Genomic_DNA"/>
</dbReference>
<evidence type="ECO:0000256" key="1">
    <source>
        <dbReference type="SAM" id="SignalP"/>
    </source>
</evidence>